<reference evidence="3 4" key="1">
    <citation type="submission" date="2020-08" db="EMBL/GenBank/DDBJ databases">
        <title>novel species in genus Corynebacterium.</title>
        <authorList>
            <person name="Zhang G."/>
        </authorList>
    </citation>
    <scope>NUCLEOTIDE SEQUENCE [LARGE SCALE GENOMIC DNA]</scope>
    <source>
        <strain evidence="2">Zg-917</strain>
        <strain evidence="3 4">zg-917</strain>
    </source>
</reference>
<protein>
    <submittedName>
        <fullName evidence="2">DUF4307 domain-containing protein</fullName>
    </submittedName>
</protein>
<dbReference type="InterPro" id="IPR025443">
    <property type="entry name" value="DUF4307"/>
</dbReference>
<dbReference type="Proteomes" id="UP000516235">
    <property type="component" value="Chromosome"/>
</dbReference>
<evidence type="ECO:0000313" key="2">
    <source>
        <dbReference type="EMBL" id="QNP91305.1"/>
    </source>
</evidence>
<evidence type="ECO:0000313" key="1">
    <source>
        <dbReference type="EMBL" id="MBC3179779.1"/>
    </source>
</evidence>
<sequence length="126" mass="14036">MVAVIAVLLVAAFLFVGVRALSDRFNRPVTADFISQEHIDDSTGRLWIDVTRKDPSVPSYCIVTAVDYSHAEVGRREVIFPAGGEKHERVAVEMPLRAPLVSGRVYGCSDKLPFYMDADSDFYQAR</sequence>
<dbReference type="Pfam" id="PF14155">
    <property type="entry name" value="DUF4307"/>
    <property type="match status" value="1"/>
</dbReference>
<evidence type="ECO:0000313" key="3">
    <source>
        <dbReference type="Proteomes" id="UP000516235"/>
    </source>
</evidence>
<keyword evidence="4" id="KW-1185">Reference proteome</keyword>
<proteinExistence type="predicted"/>
<accession>A0A7H0K1Y9</accession>
<name>A0A7H0K1Y9_9CORY</name>
<organism evidence="2 3">
    <name type="scientific">Corynebacterium lujinxingii</name>
    <dbReference type="NCBI Taxonomy" id="2763010"/>
    <lineage>
        <taxon>Bacteria</taxon>
        <taxon>Bacillati</taxon>
        <taxon>Actinomycetota</taxon>
        <taxon>Actinomycetes</taxon>
        <taxon>Mycobacteriales</taxon>
        <taxon>Corynebacteriaceae</taxon>
        <taxon>Corynebacterium</taxon>
    </lineage>
</organism>
<gene>
    <name evidence="1" type="ORF">H7348_10775</name>
    <name evidence="2" type="ORF">IAU68_03980</name>
</gene>
<dbReference type="EMBL" id="CP061032">
    <property type="protein sequence ID" value="QNP91305.1"/>
    <property type="molecule type" value="Genomic_DNA"/>
</dbReference>
<dbReference type="KEGG" id="cluj:IAU68_03980"/>
<evidence type="ECO:0000313" key="4">
    <source>
        <dbReference type="Proteomes" id="UP000642876"/>
    </source>
</evidence>
<dbReference type="Proteomes" id="UP000642876">
    <property type="component" value="Unassembled WGS sequence"/>
</dbReference>
<dbReference type="AlphaFoldDB" id="A0A7H0K1Y9"/>
<dbReference type="EMBL" id="JACMYE010000010">
    <property type="protein sequence ID" value="MBC3179779.1"/>
    <property type="molecule type" value="Genomic_DNA"/>
</dbReference>